<reference evidence="9 11" key="1">
    <citation type="submission" date="2023-03" db="EMBL/GenBank/DDBJ databases">
        <title>Classification of Bisgaard taxon 6 and taxon 10 as Exercitatus varius gen. nov., spec. nov.</title>
        <authorList>
            <person name="Christensen H."/>
        </authorList>
    </citation>
    <scope>NUCLEOTIDE SEQUENCE</scope>
    <source>
        <strain evidence="8 11">23350_01</strain>
        <strain evidence="9">86116</strain>
    </source>
</reference>
<dbReference type="Proteomes" id="UP001214976">
    <property type="component" value="Unassembled WGS sequence"/>
</dbReference>
<comment type="caution">
    <text evidence="9">The sequence shown here is derived from an EMBL/GenBank/DDBJ whole genome shotgun (WGS) entry which is preliminary data.</text>
</comment>
<gene>
    <name evidence="9" type="ORF">P7M15_08220</name>
    <name evidence="8" type="ORF">P7M32_06695</name>
</gene>
<dbReference type="NCBIfam" id="TIGR01297">
    <property type="entry name" value="CDF"/>
    <property type="match status" value="1"/>
</dbReference>
<dbReference type="GO" id="GO:0005886">
    <property type="term" value="C:plasma membrane"/>
    <property type="evidence" value="ECO:0007669"/>
    <property type="project" value="TreeGrafter"/>
</dbReference>
<dbReference type="PANTHER" id="PTHR11562:SF17">
    <property type="entry name" value="RE54080P-RELATED"/>
    <property type="match status" value="1"/>
</dbReference>
<feature type="transmembrane region" description="Helical" evidence="6">
    <location>
        <begin position="59"/>
        <end position="75"/>
    </location>
</feature>
<keyword evidence="5 6" id="KW-0472">Membrane</keyword>
<name>A0AAW6QAA8_9PAST</name>
<feature type="transmembrane region" description="Helical" evidence="6">
    <location>
        <begin position="25"/>
        <end position="47"/>
    </location>
</feature>
<evidence type="ECO:0000256" key="4">
    <source>
        <dbReference type="ARBA" id="ARBA00022989"/>
    </source>
</evidence>
<sequence length="205" mass="22726">MAHQHHCTEHHEQDHHNHIPQDRKILAWSFAVISGYMVVEFVGGWLFNSLTLMADAGHMANDSLSLLLALIALFLSERKQTWFALLNAASLIVVAVLILAEAVQRWQSPPEIRALPMLGVAVIGFLVNVLVAWIMLKSNQENLNVKAAYLHVMADLFGSVVAILAGLSAYFLGWQWVDVAASALLSLFILRSGISVMREVLTTFK</sequence>
<keyword evidence="2 6" id="KW-0812">Transmembrane</keyword>
<dbReference type="PANTHER" id="PTHR11562">
    <property type="entry name" value="CATION EFFLUX PROTEIN/ ZINC TRANSPORTER"/>
    <property type="match status" value="1"/>
</dbReference>
<accession>A0AAW6QAA8</accession>
<comment type="subcellular location">
    <subcellularLocation>
        <location evidence="1">Membrane</location>
        <topology evidence="1">Multi-pass membrane protein</topology>
    </subcellularLocation>
</comment>
<protein>
    <submittedName>
        <fullName evidence="9">Cation diffusion facilitator family transporter</fullName>
    </submittedName>
</protein>
<keyword evidence="3" id="KW-0813">Transport</keyword>
<keyword evidence="4 6" id="KW-1133">Transmembrane helix</keyword>
<dbReference type="EMBL" id="JARQTW010000012">
    <property type="protein sequence ID" value="MDG2950500.1"/>
    <property type="molecule type" value="Genomic_DNA"/>
</dbReference>
<evidence type="ECO:0000313" key="11">
    <source>
        <dbReference type="Proteomes" id="UP001216057"/>
    </source>
</evidence>
<dbReference type="Pfam" id="PF01545">
    <property type="entry name" value="Cation_efflux"/>
    <property type="match status" value="1"/>
</dbReference>
<evidence type="ECO:0000256" key="5">
    <source>
        <dbReference type="ARBA" id="ARBA00023136"/>
    </source>
</evidence>
<keyword evidence="3" id="KW-0862">Zinc</keyword>
<proteinExistence type="predicted"/>
<organism evidence="9 10">
    <name type="scientific">Exercitatus varius</name>
    <dbReference type="NCBI Taxonomy" id="67857"/>
    <lineage>
        <taxon>Bacteria</taxon>
        <taxon>Pseudomonadati</taxon>
        <taxon>Pseudomonadota</taxon>
        <taxon>Gammaproteobacteria</taxon>
        <taxon>Pasteurellales</taxon>
        <taxon>Pasteurellaceae</taxon>
        <taxon>Exercitatus</taxon>
    </lineage>
</organism>
<feature type="domain" description="Cation efflux protein transmembrane" evidence="7">
    <location>
        <begin position="29"/>
        <end position="201"/>
    </location>
</feature>
<dbReference type="GeneID" id="93225768"/>
<dbReference type="GO" id="GO:0005385">
    <property type="term" value="F:zinc ion transmembrane transporter activity"/>
    <property type="evidence" value="ECO:0007669"/>
    <property type="project" value="TreeGrafter"/>
</dbReference>
<dbReference type="InterPro" id="IPR027469">
    <property type="entry name" value="Cation_efflux_TMD_sf"/>
</dbReference>
<feature type="transmembrane region" description="Helical" evidence="6">
    <location>
        <begin position="179"/>
        <end position="197"/>
    </location>
</feature>
<feature type="transmembrane region" description="Helical" evidence="6">
    <location>
        <begin position="82"/>
        <end position="103"/>
    </location>
</feature>
<evidence type="ECO:0000259" key="7">
    <source>
        <dbReference type="Pfam" id="PF01545"/>
    </source>
</evidence>
<feature type="transmembrane region" description="Helical" evidence="6">
    <location>
        <begin position="148"/>
        <end position="173"/>
    </location>
</feature>
<feature type="transmembrane region" description="Helical" evidence="6">
    <location>
        <begin position="115"/>
        <end position="136"/>
    </location>
</feature>
<dbReference type="RefSeq" id="WP_317477496.1">
    <property type="nucleotide sequence ID" value="NZ_JARQTO010000001.1"/>
</dbReference>
<dbReference type="Proteomes" id="UP001216057">
    <property type="component" value="Unassembled WGS sequence"/>
</dbReference>
<dbReference type="InterPro" id="IPR058533">
    <property type="entry name" value="Cation_efflux_TM"/>
</dbReference>
<keyword evidence="11" id="KW-1185">Reference proteome</keyword>
<evidence type="ECO:0000313" key="9">
    <source>
        <dbReference type="EMBL" id="MDG2950500.1"/>
    </source>
</evidence>
<dbReference type="Gene3D" id="1.20.1510.10">
    <property type="entry name" value="Cation efflux protein transmembrane domain"/>
    <property type="match status" value="1"/>
</dbReference>
<dbReference type="InterPro" id="IPR050681">
    <property type="entry name" value="CDF/SLC30A"/>
</dbReference>
<evidence type="ECO:0000313" key="10">
    <source>
        <dbReference type="Proteomes" id="UP001214976"/>
    </source>
</evidence>
<evidence type="ECO:0000256" key="6">
    <source>
        <dbReference type="SAM" id="Phobius"/>
    </source>
</evidence>
<dbReference type="SUPFAM" id="SSF161111">
    <property type="entry name" value="Cation efflux protein transmembrane domain-like"/>
    <property type="match status" value="1"/>
</dbReference>
<evidence type="ECO:0000313" key="8">
    <source>
        <dbReference type="EMBL" id="MDG2946115.1"/>
    </source>
</evidence>
<keyword evidence="3" id="KW-0864">Zinc transport</keyword>
<evidence type="ECO:0000256" key="1">
    <source>
        <dbReference type="ARBA" id="ARBA00004141"/>
    </source>
</evidence>
<evidence type="ECO:0000256" key="2">
    <source>
        <dbReference type="ARBA" id="ARBA00022692"/>
    </source>
</evidence>
<dbReference type="InterPro" id="IPR002524">
    <property type="entry name" value="Cation_efflux"/>
</dbReference>
<keyword evidence="3" id="KW-0406">Ion transport</keyword>
<dbReference type="AlphaFoldDB" id="A0AAW6QAA8"/>
<evidence type="ECO:0000256" key="3">
    <source>
        <dbReference type="ARBA" id="ARBA00022906"/>
    </source>
</evidence>
<dbReference type="EMBL" id="JARQTX010000006">
    <property type="protein sequence ID" value="MDG2946115.1"/>
    <property type="molecule type" value="Genomic_DNA"/>
</dbReference>